<sequence length="187" mass="20236">MNELLWYVSRGTGVVSMALMTVVLVLGMVTSGRRRPYGESATVVMALHRWLSLGTVVFLAAHVATAVAETYVSIDAISAIVPFTSGYETAWVGLGTIGVDILVAVMATSLLRHRLSERVWKRVHLLAYVLWPTAIVHGLMLGTANEPLLRGITVLCAAVGLGAVAWRLTSTHADRERRLAVAAQEWS</sequence>
<comment type="caution">
    <text evidence="7">The sequence shown here is derived from an EMBL/GenBank/DDBJ whole genome shotgun (WGS) entry which is preliminary data.</text>
</comment>
<protein>
    <recommendedName>
        <fullName evidence="6">Ferric oxidoreductase domain-containing protein</fullName>
    </recommendedName>
</protein>
<dbReference type="Pfam" id="PF01794">
    <property type="entry name" value="Ferric_reduct"/>
    <property type="match status" value="1"/>
</dbReference>
<evidence type="ECO:0000313" key="8">
    <source>
        <dbReference type="Proteomes" id="UP000019489"/>
    </source>
</evidence>
<feature type="transmembrane region" description="Helical" evidence="5">
    <location>
        <begin position="91"/>
        <end position="111"/>
    </location>
</feature>
<keyword evidence="2 5" id="KW-0812">Transmembrane</keyword>
<feature type="transmembrane region" description="Helical" evidence="5">
    <location>
        <begin position="123"/>
        <end position="142"/>
    </location>
</feature>
<keyword evidence="8" id="KW-1185">Reference proteome</keyword>
<dbReference type="InterPro" id="IPR013130">
    <property type="entry name" value="Fe3_Rdtase_TM_dom"/>
</dbReference>
<evidence type="ECO:0000256" key="5">
    <source>
        <dbReference type="SAM" id="Phobius"/>
    </source>
</evidence>
<dbReference type="GO" id="GO:0016020">
    <property type="term" value="C:membrane"/>
    <property type="evidence" value="ECO:0007669"/>
    <property type="project" value="UniProtKB-SubCell"/>
</dbReference>
<feature type="transmembrane region" description="Helical" evidence="5">
    <location>
        <begin position="50"/>
        <end position="71"/>
    </location>
</feature>
<reference evidence="7 8" key="1">
    <citation type="submission" date="2013-08" db="EMBL/GenBank/DDBJ databases">
        <title>Intrasporangium oryzae NRRL B-24470.</title>
        <authorList>
            <person name="Liu H."/>
            <person name="Wang G."/>
        </authorList>
    </citation>
    <scope>NUCLEOTIDE SEQUENCE [LARGE SCALE GENOMIC DNA]</scope>
    <source>
        <strain evidence="7 8">NRRL B-24470</strain>
    </source>
</reference>
<evidence type="ECO:0000259" key="6">
    <source>
        <dbReference type="Pfam" id="PF01794"/>
    </source>
</evidence>
<gene>
    <name evidence="7" type="ORF">N865_10850</name>
</gene>
<dbReference type="PATRIC" id="fig|1386089.3.peg.2445"/>
<dbReference type="OrthoDB" id="4827239at2"/>
<keyword evidence="4 5" id="KW-0472">Membrane</keyword>
<evidence type="ECO:0000256" key="2">
    <source>
        <dbReference type="ARBA" id="ARBA00022692"/>
    </source>
</evidence>
<feature type="transmembrane region" description="Helical" evidence="5">
    <location>
        <begin position="6"/>
        <end position="29"/>
    </location>
</feature>
<comment type="subcellular location">
    <subcellularLocation>
        <location evidence="1">Membrane</location>
        <topology evidence="1">Multi-pass membrane protein</topology>
    </subcellularLocation>
</comment>
<dbReference type="AlphaFoldDB" id="W9G7Q0"/>
<organism evidence="7 8">
    <name type="scientific">Intrasporangium oryzae NRRL B-24470</name>
    <dbReference type="NCBI Taxonomy" id="1386089"/>
    <lineage>
        <taxon>Bacteria</taxon>
        <taxon>Bacillati</taxon>
        <taxon>Actinomycetota</taxon>
        <taxon>Actinomycetes</taxon>
        <taxon>Micrococcales</taxon>
        <taxon>Intrasporangiaceae</taxon>
        <taxon>Intrasporangium</taxon>
    </lineage>
</organism>
<keyword evidence="3 5" id="KW-1133">Transmembrane helix</keyword>
<dbReference type="RefSeq" id="WP_034806294.1">
    <property type="nucleotide sequence ID" value="NZ_AWSA01000024.1"/>
</dbReference>
<dbReference type="EMBL" id="AWSA01000024">
    <property type="protein sequence ID" value="EWT01307.1"/>
    <property type="molecule type" value="Genomic_DNA"/>
</dbReference>
<name>W9G7Q0_9MICO</name>
<feature type="transmembrane region" description="Helical" evidence="5">
    <location>
        <begin position="148"/>
        <end position="168"/>
    </location>
</feature>
<feature type="domain" description="Ferric oxidoreductase" evidence="6">
    <location>
        <begin position="12"/>
        <end position="132"/>
    </location>
</feature>
<evidence type="ECO:0000313" key="7">
    <source>
        <dbReference type="EMBL" id="EWT01307.1"/>
    </source>
</evidence>
<dbReference type="eggNOG" id="COG4097">
    <property type="taxonomic scope" value="Bacteria"/>
</dbReference>
<evidence type="ECO:0000256" key="4">
    <source>
        <dbReference type="ARBA" id="ARBA00023136"/>
    </source>
</evidence>
<dbReference type="Proteomes" id="UP000019489">
    <property type="component" value="Unassembled WGS sequence"/>
</dbReference>
<dbReference type="STRING" id="1386089.N865_10850"/>
<evidence type="ECO:0000256" key="3">
    <source>
        <dbReference type="ARBA" id="ARBA00022989"/>
    </source>
</evidence>
<accession>W9G7Q0</accession>
<proteinExistence type="predicted"/>
<evidence type="ECO:0000256" key="1">
    <source>
        <dbReference type="ARBA" id="ARBA00004141"/>
    </source>
</evidence>